<dbReference type="Gene3D" id="3.30.450.50">
    <property type="entry name" value="Longin domain"/>
    <property type="match status" value="1"/>
</dbReference>
<dbReference type="PANTHER" id="PTHR21136:SF168">
    <property type="entry name" value="VESICLE-ASSOCIATED MEMBRANE PROTEIN 9"/>
    <property type="match status" value="1"/>
</dbReference>
<dbReference type="PANTHER" id="PTHR21136">
    <property type="entry name" value="SNARE PROTEINS"/>
    <property type="match status" value="1"/>
</dbReference>
<dbReference type="InterPro" id="IPR001388">
    <property type="entry name" value="Synaptobrevin-like"/>
</dbReference>
<dbReference type="CDD" id="cd15843">
    <property type="entry name" value="R-SNARE"/>
    <property type="match status" value="1"/>
</dbReference>
<evidence type="ECO:0000256" key="6">
    <source>
        <dbReference type="ARBA" id="ARBA00023136"/>
    </source>
</evidence>
<evidence type="ECO:0000256" key="4">
    <source>
        <dbReference type="ARBA" id="ARBA00022927"/>
    </source>
</evidence>
<feature type="transmembrane region" description="Helical" evidence="9">
    <location>
        <begin position="188"/>
        <end position="207"/>
    </location>
</feature>
<dbReference type="Gene3D" id="1.20.5.110">
    <property type="match status" value="1"/>
</dbReference>
<dbReference type="GO" id="GO:0005737">
    <property type="term" value="C:cytoplasm"/>
    <property type="evidence" value="ECO:0007669"/>
    <property type="project" value="UniProtKB-ARBA"/>
</dbReference>
<dbReference type="SUPFAM" id="SSF58038">
    <property type="entry name" value="SNARE fusion complex"/>
    <property type="match status" value="1"/>
</dbReference>
<keyword evidence="2" id="KW-0813">Transport</keyword>
<dbReference type="FunFam" id="3.30.450.50:FF:000015">
    <property type="entry name" value="Synaptobrevin 2 isoform 1"/>
    <property type="match status" value="1"/>
</dbReference>
<evidence type="ECO:0008006" key="13">
    <source>
        <dbReference type="Google" id="ProtNLM"/>
    </source>
</evidence>
<dbReference type="GO" id="GO:0016020">
    <property type="term" value="C:membrane"/>
    <property type="evidence" value="ECO:0007669"/>
    <property type="project" value="InterPro"/>
</dbReference>
<dbReference type="FunFam" id="1.20.5.110:FF:000004">
    <property type="entry name" value="Vesicle-associated membrane protein 7"/>
    <property type="match status" value="1"/>
</dbReference>
<dbReference type="InterPro" id="IPR051097">
    <property type="entry name" value="Synaptobrevin-like_transport"/>
</dbReference>
<dbReference type="PROSITE" id="PS50892">
    <property type="entry name" value="V_SNARE"/>
    <property type="match status" value="1"/>
</dbReference>
<gene>
    <name evidence="12" type="ORF">FJAP1339_LOCUS2746</name>
</gene>
<comment type="subcellular location">
    <subcellularLocation>
        <location evidence="7">Endomembrane system</location>
        <topology evidence="7">Single-pass type IV membrane protein</topology>
    </subcellularLocation>
</comment>
<keyword evidence="8" id="KW-0175">Coiled coil</keyword>
<evidence type="ECO:0000256" key="2">
    <source>
        <dbReference type="ARBA" id="ARBA00022448"/>
    </source>
</evidence>
<proteinExistence type="inferred from homology"/>
<feature type="domain" description="V-SNARE coiled-coil homology" evidence="11">
    <location>
        <begin position="124"/>
        <end position="184"/>
    </location>
</feature>
<dbReference type="CDD" id="cd14824">
    <property type="entry name" value="Longin"/>
    <property type="match status" value="1"/>
</dbReference>
<dbReference type="InterPro" id="IPR011012">
    <property type="entry name" value="Longin-like_dom_sf"/>
</dbReference>
<evidence type="ECO:0000256" key="7">
    <source>
        <dbReference type="ARBA" id="ARBA00046280"/>
    </source>
</evidence>
<evidence type="ECO:0000256" key="3">
    <source>
        <dbReference type="ARBA" id="ARBA00022692"/>
    </source>
</evidence>
<dbReference type="InterPro" id="IPR042855">
    <property type="entry name" value="V_SNARE_CC"/>
</dbReference>
<evidence type="ECO:0000259" key="11">
    <source>
        <dbReference type="PROSITE" id="PS50892"/>
    </source>
</evidence>
<dbReference type="Pfam" id="PF00957">
    <property type="entry name" value="Synaptobrevin"/>
    <property type="match status" value="1"/>
</dbReference>
<evidence type="ECO:0000313" key="12">
    <source>
        <dbReference type="EMBL" id="CAD9860225.1"/>
    </source>
</evidence>
<dbReference type="GO" id="GO:0016192">
    <property type="term" value="P:vesicle-mediated transport"/>
    <property type="evidence" value="ECO:0007669"/>
    <property type="project" value="InterPro"/>
</dbReference>
<dbReference type="EMBL" id="HBHR01005565">
    <property type="protein sequence ID" value="CAD9860225.1"/>
    <property type="molecule type" value="Transcribed_RNA"/>
</dbReference>
<protein>
    <recommendedName>
        <fullName evidence="13">V-SNARE coiled-coil homology domain-containing protein</fullName>
    </recommendedName>
</protein>
<keyword evidence="5 9" id="KW-1133">Transmembrane helix</keyword>
<dbReference type="InterPro" id="IPR010908">
    <property type="entry name" value="Longin_dom"/>
</dbReference>
<dbReference type="PRINTS" id="PR00219">
    <property type="entry name" value="SYNAPTOBREVN"/>
</dbReference>
<keyword evidence="3 9" id="KW-0812">Transmembrane</keyword>
<dbReference type="AlphaFoldDB" id="A0A7S2UV86"/>
<dbReference type="GO" id="GO:0012505">
    <property type="term" value="C:endomembrane system"/>
    <property type="evidence" value="ECO:0007669"/>
    <property type="project" value="UniProtKB-SubCell"/>
</dbReference>
<name>A0A7S2UV86_9STRA</name>
<keyword evidence="6 9" id="KW-0472">Membrane</keyword>
<evidence type="ECO:0000256" key="9">
    <source>
        <dbReference type="SAM" id="Phobius"/>
    </source>
</evidence>
<dbReference type="PROSITE" id="PS50859">
    <property type="entry name" value="LONGIN"/>
    <property type="match status" value="1"/>
</dbReference>
<evidence type="ECO:0000256" key="1">
    <source>
        <dbReference type="ARBA" id="ARBA00008025"/>
    </source>
</evidence>
<comment type="similarity">
    <text evidence="1">Belongs to the synaptobrevin family.</text>
</comment>
<sequence length="217" mass="25014">MAILYALISRGKVVLAEYTWTSGNFPTITRVLLAKIPSSDAKMSYVYDQYVFHYVVEDGITYLCMAEESDRRRLPFTFLDEIKNRFLAQYGQRIHTAIAFAMNEDFGRVIQKQMDLFNQPDADQFASLHKQLDDVRNVMVQNIEMVLERGEKLELLVDKTDQLQNQAFVFARSAKKLKYAMFWKKVKIYSLIASVTILILLILFAVACNPNGSKCKV</sequence>
<dbReference type="SUPFAM" id="SSF64356">
    <property type="entry name" value="SNARE-like"/>
    <property type="match status" value="1"/>
</dbReference>
<reference evidence="12" key="1">
    <citation type="submission" date="2021-01" db="EMBL/GenBank/DDBJ databases">
        <authorList>
            <person name="Corre E."/>
            <person name="Pelletier E."/>
            <person name="Niang G."/>
            <person name="Scheremetjew M."/>
            <person name="Finn R."/>
            <person name="Kale V."/>
            <person name="Holt S."/>
            <person name="Cochrane G."/>
            <person name="Meng A."/>
            <person name="Brown T."/>
            <person name="Cohen L."/>
        </authorList>
    </citation>
    <scope>NUCLEOTIDE SEQUENCE</scope>
    <source>
        <strain evidence="12">CCMP1661</strain>
    </source>
</reference>
<organism evidence="12">
    <name type="scientific">Fibrocapsa japonica</name>
    <dbReference type="NCBI Taxonomy" id="94617"/>
    <lineage>
        <taxon>Eukaryota</taxon>
        <taxon>Sar</taxon>
        <taxon>Stramenopiles</taxon>
        <taxon>Ochrophyta</taxon>
        <taxon>Raphidophyceae</taxon>
        <taxon>Chattonellales</taxon>
        <taxon>Chattonellaceae</taxon>
        <taxon>Fibrocapsa</taxon>
    </lineage>
</organism>
<evidence type="ECO:0000259" key="10">
    <source>
        <dbReference type="PROSITE" id="PS50859"/>
    </source>
</evidence>
<accession>A0A7S2UV86</accession>
<dbReference type="SMART" id="SM01270">
    <property type="entry name" value="Longin"/>
    <property type="match status" value="1"/>
</dbReference>
<evidence type="ECO:0000256" key="8">
    <source>
        <dbReference type="PROSITE-ProRule" id="PRU00290"/>
    </source>
</evidence>
<keyword evidence="4" id="KW-0653">Protein transport</keyword>
<feature type="domain" description="Longin" evidence="10">
    <location>
        <begin position="7"/>
        <end position="110"/>
    </location>
</feature>
<dbReference type="Pfam" id="PF13774">
    <property type="entry name" value="Longin"/>
    <property type="match status" value="1"/>
</dbReference>
<dbReference type="GO" id="GO:0015031">
    <property type="term" value="P:protein transport"/>
    <property type="evidence" value="ECO:0007669"/>
    <property type="project" value="UniProtKB-KW"/>
</dbReference>
<evidence type="ECO:0000256" key="5">
    <source>
        <dbReference type="ARBA" id="ARBA00022989"/>
    </source>
</evidence>